<dbReference type="SUPFAM" id="SSF117892">
    <property type="entry name" value="Band 7/SPFH domain"/>
    <property type="match status" value="1"/>
</dbReference>
<evidence type="ECO:0000259" key="5">
    <source>
        <dbReference type="SMART" id="SM00244"/>
    </source>
</evidence>
<dbReference type="GO" id="GO:0072659">
    <property type="term" value="P:protein localization to plasma membrane"/>
    <property type="evidence" value="ECO:0007669"/>
    <property type="project" value="TreeGrafter"/>
</dbReference>
<dbReference type="PANTHER" id="PTHR13806:SF46">
    <property type="entry name" value="FLOTILLIN-1-RELATED"/>
    <property type="match status" value="1"/>
</dbReference>
<reference evidence="6 7" key="2">
    <citation type="submission" date="2019-04" db="EMBL/GenBank/DDBJ databases">
        <title>The genome sequence of big-headed turtle.</title>
        <authorList>
            <person name="Gong S."/>
        </authorList>
    </citation>
    <scope>NUCLEOTIDE SEQUENCE [LARGE SCALE GENOMIC DNA]</scope>
    <source>
        <strain evidence="6">DO16091913</strain>
        <tissue evidence="6">Muscle</tissue>
    </source>
</reference>
<comment type="caution">
    <text evidence="6">The sequence shown here is derived from an EMBL/GenBank/DDBJ whole genome shotgun (WGS) entry which is preliminary data.</text>
</comment>
<feature type="domain" description="Band 7" evidence="5">
    <location>
        <begin position="62"/>
        <end position="232"/>
    </location>
</feature>
<dbReference type="GO" id="GO:1901890">
    <property type="term" value="P:positive regulation of cell junction assembly"/>
    <property type="evidence" value="ECO:0007669"/>
    <property type="project" value="TreeGrafter"/>
</dbReference>
<keyword evidence="2" id="KW-0967">Endosome</keyword>
<dbReference type="Pfam" id="PF01145">
    <property type="entry name" value="Band_7"/>
    <property type="match status" value="1"/>
</dbReference>
<evidence type="ECO:0000256" key="3">
    <source>
        <dbReference type="ARBA" id="ARBA00023136"/>
    </source>
</evidence>
<proteinExistence type="inferred from homology"/>
<dbReference type="GO" id="GO:0002020">
    <property type="term" value="F:protease binding"/>
    <property type="evidence" value="ECO:0007669"/>
    <property type="project" value="TreeGrafter"/>
</dbReference>
<evidence type="ECO:0000256" key="1">
    <source>
        <dbReference type="ARBA" id="ARBA00007161"/>
    </source>
</evidence>
<comment type="similarity">
    <text evidence="1 4">Belongs to the band 7/mec-2 family. Flotillin subfamily.</text>
</comment>
<dbReference type="Pfam" id="PF15975">
    <property type="entry name" value="Flot"/>
    <property type="match status" value="1"/>
</dbReference>
<dbReference type="InterPro" id="IPR031905">
    <property type="entry name" value="Flotillin_C"/>
</dbReference>
<accession>A0A4D9DJ61</accession>
<dbReference type="Gene3D" id="3.30.479.30">
    <property type="entry name" value="Band 7 domain"/>
    <property type="match status" value="1"/>
</dbReference>
<dbReference type="AlphaFoldDB" id="A0A4D9DJ61"/>
<dbReference type="STRING" id="55544.A0A4D9DJ61"/>
<evidence type="ECO:0000313" key="7">
    <source>
        <dbReference type="Proteomes" id="UP000297703"/>
    </source>
</evidence>
<dbReference type="GO" id="GO:0045807">
    <property type="term" value="P:positive regulation of endocytosis"/>
    <property type="evidence" value="ECO:0007669"/>
    <property type="project" value="TreeGrafter"/>
</dbReference>
<gene>
    <name evidence="6" type="ORF">DR999_PMT21761</name>
</gene>
<comment type="subcellular location">
    <subcellularLocation>
        <location evidence="4">Membrane</location>
    </subcellularLocation>
    <subcellularLocation>
        <location evidence="4">Endosome</location>
    </subcellularLocation>
</comment>
<dbReference type="OrthoDB" id="6080404at2759"/>
<dbReference type="SMART" id="SM00244">
    <property type="entry name" value="PHB"/>
    <property type="match status" value="1"/>
</dbReference>
<dbReference type="GO" id="GO:0005768">
    <property type="term" value="C:endosome"/>
    <property type="evidence" value="ECO:0007669"/>
    <property type="project" value="UniProtKB-SubCell"/>
</dbReference>
<evidence type="ECO:0000313" key="6">
    <source>
        <dbReference type="EMBL" id="TFJ96461.1"/>
    </source>
</evidence>
<dbReference type="GO" id="GO:0002090">
    <property type="term" value="P:regulation of receptor internalization"/>
    <property type="evidence" value="ECO:0007669"/>
    <property type="project" value="TreeGrafter"/>
</dbReference>
<organism evidence="6 7">
    <name type="scientific">Platysternon megacephalum</name>
    <name type="common">big-headed turtle</name>
    <dbReference type="NCBI Taxonomy" id="55544"/>
    <lineage>
        <taxon>Eukaryota</taxon>
        <taxon>Metazoa</taxon>
        <taxon>Chordata</taxon>
        <taxon>Craniata</taxon>
        <taxon>Vertebrata</taxon>
        <taxon>Euteleostomi</taxon>
        <taxon>Archelosauria</taxon>
        <taxon>Testudinata</taxon>
        <taxon>Testudines</taxon>
        <taxon>Cryptodira</taxon>
        <taxon>Durocryptodira</taxon>
        <taxon>Testudinoidea</taxon>
        <taxon>Platysternidae</taxon>
        <taxon>Platysternon</taxon>
    </lineage>
</organism>
<dbReference type="EMBL" id="QXTE01000670">
    <property type="protein sequence ID" value="TFJ96461.1"/>
    <property type="molecule type" value="Genomic_DNA"/>
</dbReference>
<dbReference type="InterPro" id="IPR001107">
    <property type="entry name" value="Band_7"/>
</dbReference>
<dbReference type="CDD" id="cd03399">
    <property type="entry name" value="SPFH_flotillin"/>
    <property type="match status" value="1"/>
</dbReference>
<protein>
    <recommendedName>
        <fullName evidence="4">Flotillin</fullName>
    </recommendedName>
</protein>
<dbReference type="GO" id="GO:0070528">
    <property type="term" value="P:protein kinase C signaling"/>
    <property type="evidence" value="ECO:0007669"/>
    <property type="project" value="TreeGrafter"/>
</dbReference>
<dbReference type="Proteomes" id="UP000297703">
    <property type="component" value="Unassembled WGS sequence"/>
</dbReference>
<name>A0A4D9DJ61_9SAUR</name>
<evidence type="ECO:0000256" key="4">
    <source>
        <dbReference type="RuleBase" id="RU366054"/>
    </source>
</evidence>
<evidence type="ECO:0000256" key="2">
    <source>
        <dbReference type="ARBA" id="ARBA00022753"/>
    </source>
</evidence>
<reference evidence="6 7" key="1">
    <citation type="submission" date="2019-04" db="EMBL/GenBank/DDBJ databases">
        <title>Draft genome of the big-headed turtle Platysternon megacephalum.</title>
        <authorList>
            <person name="Gong S."/>
        </authorList>
    </citation>
    <scope>NUCLEOTIDE SEQUENCE [LARGE SCALE GENOMIC DNA]</scope>
    <source>
        <strain evidence="6">DO16091913</strain>
        <tissue evidence="6">Muscle</tissue>
    </source>
</reference>
<dbReference type="InterPro" id="IPR036013">
    <property type="entry name" value="Band_7/SPFH_dom_sf"/>
</dbReference>
<sequence length="394" mass="44008">MVAGGRVFVFPCIQQIQRISLNTLTLNVKSEKVYTRHGVPISVTGIAQVKIQGQNKEMLAAACQMFLGKSESEITHIALETLEGHQRAIMAHMTVEEIYKDRKKFSEQVFKVASSDLVNMGISVDYLHSLGKARTAQVQKDARMGEAEAKRDAGIKEAKAKQEKLSAQYLSEIEMAKAQRDYELKKATYDIEVNTRKAESDLAYQLQVAKTKQKIEAQKMQVLVVERTQQIQLQEQEIIRKEHELEATIKKPAEAERYRLEKLAEAQRCQLIMQAEAEAESLRVKGEAQAFAIEAKARADAEQMAKKAEAFRQYQDAAMVDMLLEKLPQVAEEISKPLSSVKKITMVSSGSEGVGAAKMTGEVLEIMSKLPDTVEKLTGISISQMSQKKPGRMS</sequence>
<comment type="subunit">
    <text evidence="4">Heterooligomeric complex.</text>
</comment>
<keyword evidence="3 4" id="KW-0472">Membrane</keyword>
<dbReference type="PANTHER" id="PTHR13806">
    <property type="entry name" value="FLOTILLIN-RELATED"/>
    <property type="match status" value="1"/>
</dbReference>
<keyword evidence="7" id="KW-1185">Reference proteome</keyword>
<dbReference type="InterPro" id="IPR027705">
    <property type="entry name" value="Flotillin_fam"/>
</dbReference>
<dbReference type="GO" id="GO:0016600">
    <property type="term" value="C:flotillin complex"/>
    <property type="evidence" value="ECO:0007669"/>
    <property type="project" value="TreeGrafter"/>
</dbReference>
<dbReference type="GO" id="GO:2000049">
    <property type="term" value="P:positive regulation of cell-cell adhesion mediated by cadherin"/>
    <property type="evidence" value="ECO:0007669"/>
    <property type="project" value="TreeGrafter"/>
</dbReference>